<sequence>MGKRKKSSRTPQGPKKREPLATSFKCVFCNSETSVTVQLDKKSHIGTLNCRQCGQNFQSKTSMIKLAQPIDIYFEWIDACEEVAKTQAAAAPASAPASTYRAPPTASARAGQASQADQYTAEDDGFIDDDDADADAEFAD</sequence>
<reference evidence="12 13" key="1">
    <citation type="submission" date="2021-11" db="EMBL/GenBank/DDBJ databases">
        <title>Black yeast isolated from Biological Soil Crust.</title>
        <authorList>
            <person name="Kurbessoian T."/>
        </authorList>
    </citation>
    <scope>NUCLEOTIDE SEQUENCE [LARGE SCALE GENOMIC DNA]</scope>
    <source>
        <strain evidence="12 13">CCFEE 5522</strain>
    </source>
</reference>
<comment type="caution">
    <text evidence="12">The sequence shown here is derived from an EMBL/GenBank/DDBJ whole genome shotgun (WGS) entry which is preliminary data.</text>
</comment>
<keyword evidence="4 10" id="KW-0479">Metal-binding</keyword>
<dbReference type="Gene3D" id="2.20.25.190">
    <property type="match status" value="1"/>
</dbReference>
<evidence type="ECO:0000256" key="6">
    <source>
        <dbReference type="ARBA" id="ARBA00022833"/>
    </source>
</evidence>
<dbReference type="Pfam" id="PF05129">
    <property type="entry name" value="Zn_ribbon_Elf1"/>
    <property type="match status" value="1"/>
</dbReference>
<evidence type="ECO:0000256" key="10">
    <source>
        <dbReference type="RuleBase" id="RU364033"/>
    </source>
</evidence>
<dbReference type="InterPro" id="IPR038567">
    <property type="entry name" value="T_Elf1_sf"/>
</dbReference>
<comment type="subcellular location">
    <subcellularLocation>
        <location evidence="2 10">Nucleus</location>
    </subcellularLocation>
</comment>
<dbReference type="GO" id="GO:0006368">
    <property type="term" value="P:transcription elongation by RNA polymerase II"/>
    <property type="evidence" value="ECO:0007669"/>
    <property type="project" value="TreeGrafter"/>
</dbReference>
<keyword evidence="9 10" id="KW-0539">Nucleus</keyword>
<dbReference type="InterPro" id="IPR007808">
    <property type="entry name" value="Elf1"/>
</dbReference>
<evidence type="ECO:0000256" key="4">
    <source>
        <dbReference type="ARBA" id="ARBA00022723"/>
    </source>
</evidence>
<evidence type="ECO:0000256" key="7">
    <source>
        <dbReference type="ARBA" id="ARBA00023015"/>
    </source>
</evidence>
<keyword evidence="13" id="KW-1185">Reference proteome</keyword>
<keyword evidence="5 10" id="KW-0863">Zinc-finger</keyword>
<name>A0AAV9J3A1_9PEZI</name>
<keyword evidence="7 10" id="KW-0805">Transcription regulation</keyword>
<dbReference type="GO" id="GO:0000993">
    <property type="term" value="F:RNA polymerase II complex binding"/>
    <property type="evidence" value="ECO:0007669"/>
    <property type="project" value="TreeGrafter"/>
</dbReference>
<dbReference type="EMBL" id="JAVFHQ010000132">
    <property type="protein sequence ID" value="KAK4539109.1"/>
    <property type="molecule type" value="Genomic_DNA"/>
</dbReference>
<dbReference type="Proteomes" id="UP001324427">
    <property type="component" value="Unassembled WGS sequence"/>
</dbReference>
<evidence type="ECO:0000256" key="5">
    <source>
        <dbReference type="ARBA" id="ARBA00022771"/>
    </source>
</evidence>
<dbReference type="FunFam" id="2.20.25.190:FF:000001">
    <property type="entry name" value="Transcription elongation factor 1 homolog"/>
    <property type="match status" value="1"/>
</dbReference>
<proteinExistence type="inferred from homology"/>
<keyword evidence="6 10" id="KW-0862">Zinc</keyword>
<gene>
    <name evidence="12" type="ORF">LTR36_001706</name>
</gene>
<feature type="compositionally biased region" description="Acidic residues" evidence="11">
    <location>
        <begin position="120"/>
        <end position="140"/>
    </location>
</feature>
<feature type="compositionally biased region" description="Low complexity" evidence="11">
    <location>
        <begin position="91"/>
        <end position="108"/>
    </location>
</feature>
<dbReference type="PANTHER" id="PTHR20934:SF0">
    <property type="entry name" value="TRANSCRIPTION ELONGATION FACTOR 1 HOMOLOG"/>
    <property type="match status" value="1"/>
</dbReference>
<evidence type="ECO:0000256" key="8">
    <source>
        <dbReference type="ARBA" id="ARBA00023163"/>
    </source>
</evidence>
<comment type="similarity">
    <text evidence="3 10">Belongs to the ELOF1 family.</text>
</comment>
<evidence type="ECO:0000313" key="13">
    <source>
        <dbReference type="Proteomes" id="UP001324427"/>
    </source>
</evidence>
<dbReference type="GO" id="GO:0008270">
    <property type="term" value="F:zinc ion binding"/>
    <property type="evidence" value="ECO:0007669"/>
    <property type="project" value="UniProtKB-KW"/>
</dbReference>
<dbReference type="SUPFAM" id="SSF57783">
    <property type="entry name" value="Zinc beta-ribbon"/>
    <property type="match status" value="1"/>
</dbReference>
<keyword evidence="8 10" id="KW-0804">Transcription</keyword>
<evidence type="ECO:0000256" key="3">
    <source>
        <dbReference type="ARBA" id="ARBA00009730"/>
    </source>
</evidence>
<comment type="function">
    <text evidence="1 10">Transcription elongation factor implicated in the maintenance of proper chromatin structure in actively transcribed regions.</text>
</comment>
<evidence type="ECO:0000256" key="1">
    <source>
        <dbReference type="ARBA" id="ARBA00003357"/>
    </source>
</evidence>
<dbReference type="PANTHER" id="PTHR20934">
    <property type="entry name" value="TRANSCRIPTION ELONGATION FACTOR 1 HOMOLOG"/>
    <property type="match status" value="1"/>
</dbReference>
<evidence type="ECO:0000256" key="11">
    <source>
        <dbReference type="SAM" id="MobiDB-lite"/>
    </source>
</evidence>
<accession>A0AAV9J3A1</accession>
<evidence type="ECO:0000256" key="2">
    <source>
        <dbReference type="ARBA" id="ARBA00004123"/>
    </source>
</evidence>
<evidence type="ECO:0000256" key="9">
    <source>
        <dbReference type="ARBA" id="ARBA00023242"/>
    </source>
</evidence>
<feature type="region of interest" description="Disordered" evidence="11">
    <location>
        <begin position="91"/>
        <end position="140"/>
    </location>
</feature>
<evidence type="ECO:0000313" key="12">
    <source>
        <dbReference type="EMBL" id="KAK4539109.1"/>
    </source>
</evidence>
<organism evidence="12 13">
    <name type="scientific">Oleoguttula mirabilis</name>
    <dbReference type="NCBI Taxonomy" id="1507867"/>
    <lineage>
        <taxon>Eukaryota</taxon>
        <taxon>Fungi</taxon>
        <taxon>Dikarya</taxon>
        <taxon>Ascomycota</taxon>
        <taxon>Pezizomycotina</taxon>
        <taxon>Dothideomycetes</taxon>
        <taxon>Dothideomycetidae</taxon>
        <taxon>Mycosphaerellales</taxon>
        <taxon>Teratosphaeriaceae</taxon>
        <taxon>Oleoguttula</taxon>
    </lineage>
</organism>
<protein>
    <recommendedName>
        <fullName evidence="10">Transcription elongation factor 1 homolog</fullName>
    </recommendedName>
</protein>
<dbReference type="GO" id="GO:0008023">
    <property type="term" value="C:transcription elongation factor complex"/>
    <property type="evidence" value="ECO:0007669"/>
    <property type="project" value="TreeGrafter"/>
</dbReference>
<dbReference type="AlphaFoldDB" id="A0AAV9J3A1"/>